<dbReference type="STRING" id="698762.SAMN00808754_3173"/>
<evidence type="ECO:0000313" key="5">
    <source>
        <dbReference type="Proteomes" id="UP000192569"/>
    </source>
</evidence>
<organism evidence="4 5">
    <name type="scientific">Thermanaeromonas toyohensis ToBE</name>
    <dbReference type="NCBI Taxonomy" id="698762"/>
    <lineage>
        <taxon>Bacteria</taxon>
        <taxon>Bacillati</taxon>
        <taxon>Bacillota</taxon>
        <taxon>Clostridia</taxon>
        <taxon>Neomoorellales</taxon>
        <taxon>Neomoorellaceae</taxon>
        <taxon>Thermanaeromonas</taxon>
    </lineage>
</organism>
<name>A0A1W1W2V5_9FIRM</name>
<dbReference type="InterPro" id="IPR050272">
    <property type="entry name" value="Isochorismatase-like_hydrls"/>
</dbReference>
<feature type="domain" description="Isochorismatase-like" evidence="3">
    <location>
        <begin position="4"/>
        <end position="178"/>
    </location>
</feature>
<dbReference type="SUPFAM" id="SSF52499">
    <property type="entry name" value="Isochorismatase-like hydrolases"/>
    <property type="match status" value="1"/>
</dbReference>
<dbReference type="GO" id="GO:0016787">
    <property type="term" value="F:hydrolase activity"/>
    <property type="evidence" value="ECO:0007669"/>
    <property type="project" value="UniProtKB-KW"/>
</dbReference>
<dbReference type="RefSeq" id="WP_084666819.1">
    <property type="nucleotide sequence ID" value="NZ_LT838272.1"/>
</dbReference>
<dbReference type="InterPro" id="IPR000868">
    <property type="entry name" value="Isochorismatase-like_dom"/>
</dbReference>
<evidence type="ECO:0000313" key="4">
    <source>
        <dbReference type="EMBL" id="SMB99945.1"/>
    </source>
</evidence>
<comment type="similarity">
    <text evidence="1">Belongs to the isochorismatase family.</text>
</comment>
<evidence type="ECO:0000256" key="1">
    <source>
        <dbReference type="ARBA" id="ARBA00006336"/>
    </source>
</evidence>
<dbReference type="PANTHER" id="PTHR43540:SF10">
    <property type="entry name" value="ISOCHORISMATASE"/>
    <property type="match status" value="1"/>
</dbReference>
<dbReference type="EMBL" id="LT838272">
    <property type="protein sequence ID" value="SMB99945.1"/>
    <property type="molecule type" value="Genomic_DNA"/>
</dbReference>
<keyword evidence="2" id="KW-0378">Hydrolase</keyword>
<gene>
    <name evidence="4" type="ORF">SAMN00808754_3173</name>
</gene>
<reference evidence="4 5" key="1">
    <citation type="submission" date="2017-04" db="EMBL/GenBank/DDBJ databases">
        <authorList>
            <person name="Afonso C.L."/>
            <person name="Miller P.J."/>
            <person name="Scott M.A."/>
            <person name="Spackman E."/>
            <person name="Goraichik I."/>
            <person name="Dimitrov K.M."/>
            <person name="Suarez D.L."/>
            <person name="Swayne D.E."/>
        </authorList>
    </citation>
    <scope>NUCLEOTIDE SEQUENCE [LARGE SCALE GENOMIC DNA]</scope>
    <source>
        <strain evidence="4 5">ToBE</strain>
    </source>
</reference>
<evidence type="ECO:0000256" key="2">
    <source>
        <dbReference type="ARBA" id="ARBA00022801"/>
    </source>
</evidence>
<dbReference type="OrthoDB" id="9796485at2"/>
<sequence length="184" mass="20400">MRKVLFVIDMQNDFVAEGGALSFPEARQIIPFVVSKVKEALAHGEEVLFTLDTHTPKDAEFQKFPPHCLEGTPGHDLIPELKEAIQPYQGTGKVHFLKKSRYSAFFGTDLETWLGLVPGSPKEKVDEVELVGVCTNICCFFTAEELANRDIPVTAYAQGMATFDADAHKFALEQMRTVLGVKVV</sequence>
<dbReference type="InterPro" id="IPR036380">
    <property type="entry name" value="Isochorismatase-like_sf"/>
</dbReference>
<dbReference type="Gene3D" id="3.40.50.850">
    <property type="entry name" value="Isochorismatase-like"/>
    <property type="match status" value="1"/>
</dbReference>
<evidence type="ECO:0000259" key="3">
    <source>
        <dbReference type="Pfam" id="PF00857"/>
    </source>
</evidence>
<keyword evidence="5" id="KW-1185">Reference proteome</keyword>
<dbReference type="Proteomes" id="UP000192569">
    <property type="component" value="Chromosome I"/>
</dbReference>
<dbReference type="AlphaFoldDB" id="A0A1W1W2V5"/>
<proteinExistence type="inferred from homology"/>
<dbReference type="Pfam" id="PF00857">
    <property type="entry name" value="Isochorismatase"/>
    <property type="match status" value="1"/>
</dbReference>
<dbReference type="PANTHER" id="PTHR43540">
    <property type="entry name" value="PEROXYUREIDOACRYLATE/UREIDOACRYLATE AMIDOHYDROLASE-RELATED"/>
    <property type="match status" value="1"/>
</dbReference>
<protein>
    <submittedName>
        <fullName evidence="4">Nicotinamidase/pyrazinamidase</fullName>
    </submittedName>
</protein>
<dbReference type="CDD" id="cd00431">
    <property type="entry name" value="cysteine_hydrolases"/>
    <property type="match status" value="1"/>
</dbReference>
<accession>A0A1W1W2V5</accession>